<protein>
    <submittedName>
        <fullName evidence="2">Uncharacterized protein</fullName>
    </submittedName>
</protein>
<dbReference type="PROSITE" id="PS50005">
    <property type="entry name" value="TPR"/>
    <property type="match status" value="1"/>
</dbReference>
<gene>
    <name evidence="2" type="ORF">MAGMO_0036</name>
</gene>
<proteinExistence type="predicted"/>
<evidence type="ECO:0000256" key="1">
    <source>
        <dbReference type="PROSITE-ProRule" id="PRU00339"/>
    </source>
</evidence>
<dbReference type="Gene3D" id="1.25.40.10">
    <property type="entry name" value="Tetratricopeptide repeat domain"/>
    <property type="match status" value="1"/>
</dbReference>
<accession>A0A1S7LC27</accession>
<dbReference type="InterPro" id="IPR019734">
    <property type="entry name" value="TPR_rpt"/>
</dbReference>
<keyword evidence="1" id="KW-0802">TPR repeat</keyword>
<dbReference type="EMBL" id="LO017727">
    <property type="protein sequence ID" value="CRH04252.1"/>
    <property type="molecule type" value="Genomic_DNA"/>
</dbReference>
<organism evidence="2">
    <name type="scientific">Magnetococcus massalia (strain MO-1)</name>
    <dbReference type="NCBI Taxonomy" id="451514"/>
    <lineage>
        <taxon>Bacteria</taxon>
        <taxon>Pseudomonadati</taxon>
        <taxon>Pseudomonadota</taxon>
        <taxon>Magnetococcia</taxon>
        <taxon>Magnetococcales</taxon>
        <taxon>Magnetococcaceae</taxon>
        <taxon>Magnetococcus</taxon>
    </lineage>
</organism>
<sequence length="284" mass="32741">MSRDKDSNRTRKIHREVSKLFNQALEPDPFSLHRLRKEAEQLATEEPIATSLILARISCMEHQPGAMETFYKQLINQNPAHPQTHLEYGLSLRKLGFYSEARERTRKAMELDGDHPGVIQQMIRDCILSGRFNEAGDFLKQAVRASLPIYRAQFHFLESVQDLLNQHKVVDDEIEMMQQCAVDLLREHHLYPSGILRAPAVHIELTTDGEEPVSDTFGGTPSHAWLRWRIHLHQPIERVESLNTLLAQRLASQEQLPATLPQQVDMAYALWREGVINMPFGFYM</sequence>
<dbReference type="SUPFAM" id="SSF48452">
    <property type="entry name" value="TPR-like"/>
    <property type="match status" value="1"/>
</dbReference>
<name>A0A1S7LC27_MAGMO</name>
<reference evidence="2" key="1">
    <citation type="submission" date="2015-04" db="EMBL/GenBank/DDBJ databases">
        <authorList>
            <person name="Syromyatnikov M.Y."/>
            <person name="Popov V.N."/>
        </authorList>
    </citation>
    <scope>NUCLEOTIDE SEQUENCE</scope>
    <source>
        <strain evidence="2">MO-1</strain>
    </source>
</reference>
<feature type="repeat" description="TPR" evidence="1">
    <location>
        <begin position="82"/>
        <end position="115"/>
    </location>
</feature>
<dbReference type="InterPro" id="IPR011990">
    <property type="entry name" value="TPR-like_helical_dom_sf"/>
</dbReference>
<dbReference type="AlphaFoldDB" id="A0A1S7LC27"/>
<evidence type="ECO:0000313" key="2">
    <source>
        <dbReference type="EMBL" id="CRH04252.1"/>
    </source>
</evidence>